<sequence length="637" mass="69621">MHSDFRGPDPLSTGTASFGAEAVSRNLDILTEREQAVLRAATVLVAGCGSVGGAVVEPLARMGVTRFRLADPDSFDVSNLNRQACVVADVGLPKPEVLARRVVAISPTAEVRTYPDGLTLENLDEALDGAHVAFDAIDPAMSAWVKYQLHERAARRGIPVVAGVDWGGKPAVFVFDYRRNPLPFHGKATAEAHRDNRLWDSVRWFGRTHFPSDYLPVMSDRLANGGTWPQISYCVMGLGALGSRVVLNLLMNRRVKPVVTVDLHAAAMPRAAALAHRVRMPLELARTLWTIRQVTRKGGSRPVRSGQRERELPPELAAVLDGARLAPSTYNSQPWRFEIVDHHTVRLARNGERWPAVHPDELGWAENLGCALGALSYLSHGEWEAHDGALTDQSWFAGRFRLDRLRDDVLTRQGVLGARSTHRDDMLSTPIDCTTLKQVEKLCADRNVELETMSSSQARSRLLGRTERDTSTLIGHDDELWAWVRKRADTEFGLSSFGTPHDLLGISGVAGHLASALAGSAIPDVVRRRVLAGVVEHGRARQLRNCGAVLVLRGPRQSVADRINAGETLMRLWLALVEQGYAAQPLLGEFGGLGIPSTKDTSGDNAVLAVLRVGKGTRPPTMRVARCPLATSVKWVE</sequence>
<dbReference type="Pfam" id="PF00899">
    <property type="entry name" value="ThiF"/>
    <property type="match status" value="1"/>
</dbReference>
<evidence type="ECO:0000313" key="3">
    <source>
        <dbReference type="Proteomes" id="UP000199529"/>
    </source>
</evidence>
<reference evidence="3" key="1">
    <citation type="submission" date="2016-10" db="EMBL/GenBank/DDBJ databases">
        <authorList>
            <person name="Varghese N."/>
            <person name="Submissions S."/>
        </authorList>
    </citation>
    <scope>NUCLEOTIDE SEQUENCE [LARGE SCALE GENOMIC DNA]</scope>
    <source>
        <strain evidence="3">CGMCC 4.3530</strain>
    </source>
</reference>
<dbReference type="InterPro" id="IPR045886">
    <property type="entry name" value="ThiF/MoeB/HesA"/>
</dbReference>
<feature type="domain" description="THIF-type NAD/FAD binding fold" evidence="1">
    <location>
        <begin position="24"/>
        <end position="179"/>
    </location>
</feature>
<dbReference type="GO" id="GO:0061503">
    <property type="term" value="F:tRNA threonylcarbamoyladenosine dehydratase"/>
    <property type="evidence" value="ECO:0007669"/>
    <property type="project" value="TreeGrafter"/>
</dbReference>
<gene>
    <name evidence="2" type="ORF">SAMN05216215_108313</name>
</gene>
<dbReference type="GO" id="GO:0061504">
    <property type="term" value="P:cyclic threonylcarbamoyladenosine biosynthetic process"/>
    <property type="evidence" value="ECO:0007669"/>
    <property type="project" value="TreeGrafter"/>
</dbReference>
<dbReference type="InterPro" id="IPR035985">
    <property type="entry name" value="Ubiquitin-activating_enz"/>
</dbReference>
<dbReference type="InterPro" id="IPR000594">
    <property type="entry name" value="ThiF_NAD_FAD-bd"/>
</dbReference>
<accession>A0A1H3TIB4</accession>
<dbReference type="Gene3D" id="3.40.50.720">
    <property type="entry name" value="NAD(P)-binding Rossmann-like Domain"/>
    <property type="match status" value="1"/>
</dbReference>
<dbReference type="EMBL" id="FNOK01000083">
    <property type="protein sequence ID" value="SDZ49608.1"/>
    <property type="molecule type" value="Genomic_DNA"/>
</dbReference>
<dbReference type="Gene3D" id="3.40.109.30">
    <property type="entry name" value="putative nitroreductase (tm1586), domain 2"/>
    <property type="match status" value="1"/>
</dbReference>
<dbReference type="GO" id="GO:0016491">
    <property type="term" value="F:oxidoreductase activity"/>
    <property type="evidence" value="ECO:0007669"/>
    <property type="project" value="InterPro"/>
</dbReference>
<dbReference type="GO" id="GO:0008641">
    <property type="term" value="F:ubiquitin-like modifier activating enzyme activity"/>
    <property type="evidence" value="ECO:0007669"/>
    <property type="project" value="InterPro"/>
</dbReference>
<protein>
    <submittedName>
        <fullName evidence="2">Putative TM nitroreductase</fullName>
    </submittedName>
</protein>
<dbReference type="SUPFAM" id="SSF55469">
    <property type="entry name" value="FMN-dependent nitroreductase-like"/>
    <property type="match status" value="1"/>
</dbReference>
<dbReference type="Proteomes" id="UP000199529">
    <property type="component" value="Unassembled WGS sequence"/>
</dbReference>
<dbReference type="InterPro" id="IPR000415">
    <property type="entry name" value="Nitroreductase-like"/>
</dbReference>
<dbReference type="SUPFAM" id="SSF69572">
    <property type="entry name" value="Activating enzymes of the ubiquitin-like proteins"/>
    <property type="match status" value="1"/>
</dbReference>
<proteinExistence type="predicted"/>
<dbReference type="CDD" id="cd01483">
    <property type="entry name" value="E1_enzyme_family"/>
    <property type="match status" value="1"/>
</dbReference>
<dbReference type="AlphaFoldDB" id="A0A1H3TIB4"/>
<evidence type="ECO:0000259" key="1">
    <source>
        <dbReference type="Pfam" id="PF00899"/>
    </source>
</evidence>
<name>A0A1H3TIB4_9PSEU</name>
<dbReference type="STRING" id="418495.SAMN05216215_108313"/>
<dbReference type="Gene3D" id="3.40.109.10">
    <property type="entry name" value="NADH Oxidase"/>
    <property type="match status" value="1"/>
</dbReference>
<dbReference type="PANTHER" id="PTHR43267">
    <property type="entry name" value="TRNA THREONYLCARBAMOYLADENOSINE DEHYDRATASE"/>
    <property type="match status" value="1"/>
</dbReference>
<dbReference type="PANTHER" id="PTHR43267:SF1">
    <property type="entry name" value="TRNA THREONYLCARBAMOYLADENOSINE DEHYDRATASE"/>
    <property type="match status" value="1"/>
</dbReference>
<evidence type="ECO:0000313" key="2">
    <source>
        <dbReference type="EMBL" id="SDZ49608.1"/>
    </source>
</evidence>
<keyword evidence="3" id="KW-1185">Reference proteome</keyword>
<organism evidence="2 3">
    <name type="scientific">Saccharopolyspora shandongensis</name>
    <dbReference type="NCBI Taxonomy" id="418495"/>
    <lineage>
        <taxon>Bacteria</taxon>
        <taxon>Bacillati</taxon>
        <taxon>Actinomycetota</taxon>
        <taxon>Actinomycetes</taxon>
        <taxon>Pseudonocardiales</taxon>
        <taxon>Pseudonocardiaceae</taxon>
        <taxon>Saccharopolyspora</taxon>
    </lineage>
</organism>